<evidence type="ECO:0000256" key="1">
    <source>
        <dbReference type="ARBA" id="ARBA00000056"/>
    </source>
</evidence>
<sequence length="234" mass="25477">MEKEQILNRLNKSLIVSVQSSDQNPLCTKEHMVLLAECSAAAGCTNFRVDTPEHVEAIKKAIPEALIIGIWKADYPDSNVFITPTMKEVEALVACGVDIIALDGTHGLNPAGETTYKLIKEIKERYPNVVLMADVATVADAMESQKAGADIVSTTLRGYTADTKEFLTQDCDMDFIKELRRSISCFIIAEGKIWTREDAAEALESGADAVVVGTAINNPKLITERFLTAINGIT</sequence>
<evidence type="ECO:0000313" key="8">
    <source>
        <dbReference type="EMBL" id="GCF95654.1"/>
    </source>
</evidence>
<evidence type="ECO:0000256" key="4">
    <source>
        <dbReference type="ARBA" id="ARBA00007439"/>
    </source>
</evidence>
<reference evidence="9" key="1">
    <citation type="submission" date="2019-02" db="EMBL/GenBank/DDBJ databases">
        <title>Draft genome sequence of Enterococcus sp. Gos25-1.</title>
        <authorList>
            <person name="Tanaka N."/>
            <person name="Shiwa Y."/>
            <person name="Fujita N."/>
        </authorList>
    </citation>
    <scope>NUCLEOTIDE SEQUENCE [LARGE SCALE GENOMIC DNA]</scope>
    <source>
        <strain evidence="9">Gos25-1</strain>
    </source>
</reference>
<evidence type="ECO:0000256" key="6">
    <source>
        <dbReference type="ARBA" id="ARBA00023235"/>
    </source>
</evidence>
<keyword evidence="7" id="KW-0119">Carbohydrate metabolism</keyword>
<dbReference type="PANTHER" id="PTHR36204:SF1">
    <property type="entry name" value="N-ACETYLMANNOSAMINE-6-PHOSPHATE 2-EPIMERASE-RELATED"/>
    <property type="match status" value="1"/>
</dbReference>
<evidence type="ECO:0000256" key="5">
    <source>
        <dbReference type="ARBA" id="ARBA00013180"/>
    </source>
</evidence>
<dbReference type="EC" id="5.1.3.9" evidence="5"/>
<keyword evidence="6" id="KW-0413">Isomerase</keyword>
<dbReference type="OrthoDB" id="9781704at2"/>
<dbReference type="GO" id="GO:0006053">
    <property type="term" value="P:N-acetylmannosamine catabolic process"/>
    <property type="evidence" value="ECO:0007669"/>
    <property type="project" value="TreeGrafter"/>
</dbReference>
<dbReference type="EMBL" id="BJCC01000035">
    <property type="protein sequence ID" value="GCF95654.1"/>
    <property type="molecule type" value="Genomic_DNA"/>
</dbReference>
<evidence type="ECO:0000256" key="2">
    <source>
        <dbReference type="ARBA" id="ARBA00002147"/>
    </source>
</evidence>
<comment type="pathway">
    <text evidence="3">Amino-sugar metabolism; N-acetylneuraminate degradation; D-fructose 6-phosphate from N-acetylneuraminate: step 3/5.</text>
</comment>
<comment type="similarity">
    <text evidence="4">Belongs to the NanE family.</text>
</comment>
<dbReference type="Pfam" id="PF04131">
    <property type="entry name" value="NanE"/>
    <property type="match status" value="1"/>
</dbReference>
<comment type="caution">
    <text evidence="8">The sequence shown here is derived from an EMBL/GenBank/DDBJ whole genome shotgun (WGS) entry which is preliminary data.</text>
</comment>
<dbReference type="CDD" id="cd04729">
    <property type="entry name" value="NanE"/>
    <property type="match status" value="1"/>
</dbReference>
<dbReference type="Proteomes" id="UP000290567">
    <property type="component" value="Unassembled WGS sequence"/>
</dbReference>
<dbReference type="NCBIfam" id="NF002231">
    <property type="entry name" value="PRK01130.1"/>
    <property type="match status" value="1"/>
</dbReference>
<dbReference type="SUPFAM" id="SSF51366">
    <property type="entry name" value="Ribulose-phoshate binding barrel"/>
    <property type="match status" value="1"/>
</dbReference>
<dbReference type="GO" id="GO:0019262">
    <property type="term" value="P:N-acetylneuraminate catabolic process"/>
    <property type="evidence" value="ECO:0007669"/>
    <property type="project" value="UniProtKB-UniPathway"/>
</dbReference>
<dbReference type="AlphaFoldDB" id="A0A4P5PFV1"/>
<dbReference type="InterPro" id="IPR011060">
    <property type="entry name" value="RibuloseP-bd_barrel"/>
</dbReference>
<comment type="catalytic activity">
    <reaction evidence="1">
        <text>an N-acyl-D-glucosamine 6-phosphate = an N-acyl-D-mannosamine 6-phosphate</text>
        <dbReference type="Rhea" id="RHEA:23932"/>
        <dbReference type="ChEBI" id="CHEBI:57599"/>
        <dbReference type="ChEBI" id="CHEBI:57666"/>
        <dbReference type="EC" id="5.1.3.9"/>
    </reaction>
</comment>
<protein>
    <recommendedName>
        <fullName evidence="5">N-acylglucosamine-6-phosphate 2-epimerase</fullName>
        <ecNumber evidence="5">5.1.3.9</ecNumber>
    </recommendedName>
</protein>
<dbReference type="InterPro" id="IPR007260">
    <property type="entry name" value="NanE"/>
</dbReference>
<name>A0A4P5PFV1_9ENTE</name>
<keyword evidence="9" id="KW-1185">Reference proteome</keyword>
<gene>
    <name evidence="8" type="primary">nanE_3</name>
    <name evidence="8" type="ORF">NRIC_35450</name>
</gene>
<proteinExistence type="inferred from homology"/>
<evidence type="ECO:0000256" key="3">
    <source>
        <dbReference type="ARBA" id="ARBA00005081"/>
    </source>
</evidence>
<dbReference type="PANTHER" id="PTHR36204">
    <property type="entry name" value="N-ACETYLMANNOSAMINE-6-PHOSPHATE 2-EPIMERASE-RELATED"/>
    <property type="match status" value="1"/>
</dbReference>
<evidence type="ECO:0000256" key="7">
    <source>
        <dbReference type="ARBA" id="ARBA00023277"/>
    </source>
</evidence>
<dbReference type="RefSeq" id="WP_146624031.1">
    <property type="nucleotide sequence ID" value="NZ_BJCC01000035.1"/>
</dbReference>
<dbReference type="GO" id="GO:0005829">
    <property type="term" value="C:cytosol"/>
    <property type="evidence" value="ECO:0007669"/>
    <property type="project" value="TreeGrafter"/>
</dbReference>
<dbReference type="Gene3D" id="3.20.20.70">
    <property type="entry name" value="Aldolase class I"/>
    <property type="match status" value="1"/>
</dbReference>
<dbReference type="UniPathway" id="UPA00629">
    <property type="reaction ID" value="UER00682"/>
</dbReference>
<evidence type="ECO:0000313" key="9">
    <source>
        <dbReference type="Proteomes" id="UP000290567"/>
    </source>
</evidence>
<accession>A0A4P5PFV1</accession>
<organism evidence="8 9">
    <name type="scientific">Enterococcus florum</name>
    <dbReference type="NCBI Taxonomy" id="2480627"/>
    <lineage>
        <taxon>Bacteria</taxon>
        <taxon>Bacillati</taxon>
        <taxon>Bacillota</taxon>
        <taxon>Bacilli</taxon>
        <taxon>Lactobacillales</taxon>
        <taxon>Enterococcaceae</taxon>
        <taxon>Enterococcus</taxon>
    </lineage>
</organism>
<comment type="function">
    <text evidence="2">Converts N-acetylmannosamine-6-phosphate (ManNAc-6-P) to N-acetylglucosamine-6-phosphate (GlcNAc-6-P).</text>
</comment>
<dbReference type="GO" id="GO:0047465">
    <property type="term" value="F:N-acylglucosamine-6-phosphate 2-epimerase activity"/>
    <property type="evidence" value="ECO:0007669"/>
    <property type="project" value="UniProtKB-EC"/>
</dbReference>
<dbReference type="InterPro" id="IPR013785">
    <property type="entry name" value="Aldolase_TIM"/>
</dbReference>